<organism evidence="1 2">
    <name type="scientific">Candidatus Kaiserbacteria bacterium RIFCSPHIGHO2_01_FULL_49_13</name>
    <dbReference type="NCBI Taxonomy" id="1798477"/>
    <lineage>
        <taxon>Bacteria</taxon>
        <taxon>Candidatus Kaiseribacteriota</taxon>
    </lineage>
</organism>
<dbReference type="AlphaFoldDB" id="A0A1F6CF22"/>
<dbReference type="EMBL" id="MFKQ01000001">
    <property type="protein sequence ID" value="OGG47844.1"/>
    <property type="molecule type" value="Genomic_DNA"/>
</dbReference>
<reference evidence="1 2" key="1">
    <citation type="journal article" date="2016" name="Nat. Commun.">
        <title>Thousands of microbial genomes shed light on interconnected biogeochemical processes in an aquifer system.</title>
        <authorList>
            <person name="Anantharaman K."/>
            <person name="Brown C.T."/>
            <person name="Hug L.A."/>
            <person name="Sharon I."/>
            <person name="Castelle C.J."/>
            <person name="Probst A.J."/>
            <person name="Thomas B.C."/>
            <person name="Singh A."/>
            <person name="Wilkins M.J."/>
            <person name="Karaoz U."/>
            <person name="Brodie E.L."/>
            <person name="Williams K.H."/>
            <person name="Hubbard S.S."/>
            <person name="Banfield J.F."/>
        </authorList>
    </citation>
    <scope>NUCLEOTIDE SEQUENCE [LARGE SCALE GENOMIC DNA]</scope>
</reference>
<sequence>MALIKIVRRFVPRKLAVKGSQSSKPVRIKLQEPVLGRGSFEAKLQLPSQWERMASLLFARPLIRLKAVEHPFNGSEVFVSLDKKKLRRIKGEPVRVTVTVDNESRPGLLNPRWAA</sequence>
<proteinExistence type="predicted"/>
<comment type="caution">
    <text evidence="1">The sequence shown here is derived from an EMBL/GenBank/DDBJ whole genome shotgun (WGS) entry which is preliminary data.</text>
</comment>
<dbReference type="Proteomes" id="UP000178344">
    <property type="component" value="Unassembled WGS sequence"/>
</dbReference>
<accession>A0A1F6CF22</accession>
<gene>
    <name evidence="1" type="ORF">A2671_01275</name>
</gene>
<name>A0A1F6CF22_9BACT</name>
<evidence type="ECO:0000313" key="2">
    <source>
        <dbReference type="Proteomes" id="UP000178344"/>
    </source>
</evidence>
<evidence type="ECO:0000313" key="1">
    <source>
        <dbReference type="EMBL" id="OGG47844.1"/>
    </source>
</evidence>
<protein>
    <submittedName>
        <fullName evidence="1">Uncharacterized protein</fullName>
    </submittedName>
</protein>